<accession>A0A9D4JTG1</accession>
<feature type="compositionally biased region" description="Polar residues" evidence="1">
    <location>
        <begin position="32"/>
        <end position="51"/>
    </location>
</feature>
<name>A0A9D4JTG1_DREPO</name>
<keyword evidence="2" id="KW-1133">Transmembrane helix</keyword>
<reference evidence="4" key="1">
    <citation type="journal article" date="2019" name="bioRxiv">
        <title>The Genome of the Zebra Mussel, Dreissena polymorpha: A Resource for Invasive Species Research.</title>
        <authorList>
            <person name="McCartney M.A."/>
            <person name="Auch B."/>
            <person name="Kono T."/>
            <person name="Mallez S."/>
            <person name="Zhang Y."/>
            <person name="Obille A."/>
            <person name="Becker A."/>
            <person name="Abrahante J.E."/>
            <person name="Garbe J."/>
            <person name="Badalamenti J.P."/>
            <person name="Herman A."/>
            <person name="Mangelson H."/>
            <person name="Liachko I."/>
            <person name="Sullivan S."/>
            <person name="Sone E.D."/>
            <person name="Koren S."/>
            <person name="Silverstein K.A.T."/>
            <person name="Beckman K.B."/>
            <person name="Gohl D.M."/>
        </authorList>
    </citation>
    <scope>NUCLEOTIDE SEQUENCE</scope>
    <source>
        <strain evidence="4">Duluth1</strain>
        <tissue evidence="4">Whole animal</tissue>
    </source>
</reference>
<evidence type="ECO:0000256" key="1">
    <source>
        <dbReference type="SAM" id="MobiDB-lite"/>
    </source>
</evidence>
<keyword evidence="3" id="KW-0732">Signal</keyword>
<feature type="region of interest" description="Disordered" evidence="1">
    <location>
        <begin position="23"/>
        <end position="51"/>
    </location>
</feature>
<evidence type="ECO:0000313" key="4">
    <source>
        <dbReference type="EMBL" id="KAH3824045.1"/>
    </source>
</evidence>
<evidence type="ECO:0000256" key="2">
    <source>
        <dbReference type="SAM" id="Phobius"/>
    </source>
</evidence>
<dbReference type="Proteomes" id="UP000828390">
    <property type="component" value="Unassembled WGS sequence"/>
</dbReference>
<evidence type="ECO:0000256" key="3">
    <source>
        <dbReference type="SAM" id="SignalP"/>
    </source>
</evidence>
<sequence length="81" mass="8260">MTKFFVLFIFTCCVAQAASSTTVTAASSAGSNPTTDVSGTGNDSASTTDAGNSADHVIASQWIHVISMMVTLVAMAFVGNH</sequence>
<proteinExistence type="predicted"/>
<feature type="chain" id="PRO_5039147980" evidence="3">
    <location>
        <begin position="20"/>
        <end position="81"/>
    </location>
</feature>
<protein>
    <submittedName>
        <fullName evidence="4">Uncharacterized protein</fullName>
    </submittedName>
</protein>
<organism evidence="4 5">
    <name type="scientific">Dreissena polymorpha</name>
    <name type="common">Zebra mussel</name>
    <name type="synonym">Mytilus polymorpha</name>
    <dbReference type="NCBI Taxonomy" id="45954"/>
    <lineage>
        <taxon>Eukaryota</taxon>
        <taxon>Metazoa</taxon>
        <taxon>Spiralia</taxon>
        <taxon>Lophotrochozoa</taxon>
        <taxon>Mollusca</taxon>
        <taxon>Bivalvia</taxon>
        <taxon>Autobranchia</taxon>
        <taxon>Heteroconchia</taxon>
        <taxon>Euheterodonta</taxon>
        <taxon>Imparidentia</taxon>
        <taxon>Neoheterodontei</taxon>
        <taxon>Myida</taxon>
        <taxon>Dreissenoidea</taxon>
        <taxon>Dreissenidae</taxon>
        <taxon>Dreissena</taxon>
    </lineage>
</organism>
<keyword evidence="2" id="KW-0812">Transmembrane</keyword>
<dbReference type="EMBL" id="JAIWYP010000005">
    <property type="protein sequence ID" value="KAH3824045.1"/>
    <property type="molecule type" value="Genomic_DNA"/>
</dbReference>
<feature type="transmembrane region" description="Helical" evidence="2">
    <location>
        <begin position="62"/>
        <end position="79"/>
    </location>
</feature>
<keyword evidence="2" id="KW-0472">Membrane</keyword>
<reference evidence="4" key="2">
    <citation type="submission" date="2020-11" db="EMBL/GenBank/DDBJ databases">
        <authorList>
            <person name="McCartney M.A."/>
            <person name="Auch B."/>
            <person name="Kono T."/>
            <person name="Mallez S."/>
            <person name="Becker A."/>
            <person name="Gohl D.M."/>
            <person name="Silverstein K.A.T."/>
            <person name="Koren S."/>
            <person name="Bechman K.B."/>
            <person name="Herman A."/>
            <person name="Abrahante J.E."/>
            <person name="Garbe J."/>
        </authorList>
    </citation>
    <scope>NUCLEOTIDE SEQUENCE</scope>
    <source>
        <strain evidence="4">Duluth1</strain>
        <tissue evidence="4">Whole animal</tissue>
    </source>
</reference>
<keyword evidence="5" id="KW-1185">Reference proteome</keyword>
<evidence type="ECO:0000313" key="5">
    <source>
        <dbReference type="Proteomes" id="UP000828390"/>
    </source>
</evidence>
<gene>
    <name evidence="4" type="ORF">DPMN_125873</name>
</gene>
<comment type="caution">
    <text evidence="4">The sequence shown here is derived from an EMBL/GenBank/DDBJ whole genome shotgun (WGS) entry which is preliminary data.</text>
</comment>
<dbReference type="AlphaFoldDB" id="A0A9D4JTG1"/>
<feature type="signal peptide" evidence="3">
    <location>
        <begin position="1"/>
        <end position="19"/>
    </location>
</feature>